<accession>A0AAV7MND2</accession>
<dbReference type="Proteomes" id="UP001066276">
    <property type="component" value="Chromosome 9"/>
</dbReference>
<reference evidence="2" key="1">
    <citation type="journal article" date="2022" name="bioRxiv">
        <title>Sequencing and chromosome-scale assembly of the giantPleurodeles waltlgenome.</title>
        <authorList>
            <person name="Brown T."/>
            <person name="Elewa A."/>
            <person name="Iarovenko S."/>
            <person name="Subramanian E."/>
            <person name="Araus A.J."/>
            <person name="Petzold A."/>
            <person name="Susuki M."/>
            <person name="Suzuki K.-i.T."/>
            <person name="Hayashi T."/>
            <person name="Toyoda A."/>
            <person name="Oliveira C."/>
            <person name="Osipova E."/>
            <person name="Leigh N.D."/>
            <person name="Simon A."/>
            <person name="Yun M.H."/>
        </authorList>
    </citation>
    <scope>NUCLEOTIDE SEQUENCE</scope>
    <source>
        <strain evidence="2">20211129_DDA</strain>
        <tissue evidence="2">Liver</tissue>
    </source>
</reference>
<evidence type="ECO:0000313" key="2">
    <source>
        <dbReference type="EMBL" id="KAJ1104604.1"/>
    </source>
</evidence>
<keyword evidence="3" id="KW-1185">Reference proteome</keyword>
<sequence length="200" mass="21747">MLASTTINRTRSVSRSPIRASVRGTFNKGREGQALALPPLNSAHCVLERRSRVGSRTGPSIWCRHPPLPNVPRGCAARRAPPASQSRRWGLEMPNEGRGGRALSLPPLCSARNALGRRPRSPPMAATPIWERRVLRGGRALRGALPLVLLFMPGNDRAVIPGALDHSRAQDFGITVGRERSSAIKLPLRPPSWPRPPGRA</sequence>
<feature type="region of interest" description="Disordered" evidence="1">
    <location>
        <begin position="75"/>
        <end position="105"/>
    </location>
</feature>
<evidence type="ECO:0000256" key="1">
    <source>
        <dbReference type="SAM" id="MobiDB-lite"/>
    </source>
</evidence>
<dbReference type="AlphaFoldDB" id="A0AAV7MND2"/>
<evidence type="ECO:0000313" key="3">
    <source>
        <dbReference type="Proteomes" id="UP001066276"/>
    </source>
</evidence>
<feature type="compositionally biased region" description="Low complexity" evidence="1">
    <location>
        <begin position="77"/>
        <end position="88"/>
    </location>
</feature>
<gene>
    <name evidence="2" type="ORF">NDU88_002014</name>
</gene>
<comment type="caution">
    <text evidence="2">The sequence shown here is derived from an EMBL/GenBank/DDBJ whole genome shotgun (WGS) entry which is preliminary data.</text>
</comment>
<dbReference type="EMBL" id="JANPWB010000013">
    <property type="protein sequence ID" value="KAJ1104604.1"/>
    <property type="molecule type" value="Genomic_DNA"/>
</dbReference>
<protein>
    <submittedName>
        <fullName evidence="2">Uncharacterized protein</fullName>
    </submittedName>
</protein>
<organism evidence="2 3">
    <name type="scientific">Pleurodeles waltl</name>
    <name type="common">Iberian ribbed newt</name>
    <dbReference type="NCBI Taxonomy" id="8319"/>
    <lineage>
        <taxon>Eukaryota</taxon>
        <taxon>Metazoa</taxon>
        <taxon>Chordata</taxon>
        <taxon>Craniata</taxon>
        <taxon>Vertebrata</taxon>
        <taxon>Euteleostomi</taxon>
        <taxon>Amphibia</taxon>
        <taxon>Batrachia</taxon>
        <taxon>Caudata</taxon>
        <taxon>Salamandroidea</taxon>
        <taxon>Salamandridae</taxon>
        <taxon>Pleurodelinae</taxon>
        <taxon>Pleurodeles</taxon>
    </lineage>
</organism>
<proteinExistence type="predicted"/>
<name>A0AAV7MND2_PLEWA</name>